<dbReference type="Pfam" id="PF08334">
    <property type="entry name" value="T2SSG"/>
    <property type="match status" value="1"/>
</dbReference>
<dbReference type="AlphaFoldDB" id="A0A5S3V165"/>
<sequence>MKLSRTIVLLVLLLLGVGTAWPWLWQNQGCKKDFVQLNFRHIADALEMHKLKTGRYPSNEEGLEHLVSAKIAGSERGYIRAVPESRWGNDYYYFNLEEKVILLWELGSDALSGGTGNSQDVCYVVKFAPDNSDFASNVKDVVAKLPKKITPQCAVIYSGFSSEHSKQGL</sequence>
<evidence type="ECO:0000313" key="3">
    <source>
        <dbReference type="Proteomes" id="UP000305729"/>
    </source>
</evidence>
<dbReference type="SUPFAM" id="SSF54523">
    <property type="entry name" value="Pili subunits"/>
    <property type="match status" value="1"/>
</dbReference>
<name>A0A5S3V165_9GAMM</name>
<accession>A0A5S3V165</accession>
<evidence type="ECO:0000313" key="2">
    <source>
        <dbReference type="EMBL" id="QPB83743.1"/>
    </source>
</evidence>
<gene>
    <name evidence="2" type="ORF">CWC22_012365</name>
</gene>
<dbReference type="InterPro" id="IPR013545">
    <property type="entry name" value="T2SS_protein-GspG_C"/>
</dbReference>
<feature type="domain" description="Type II secretion system protein GspG C-terminal" evidence="1">
    <location>
        <begin position="29"/>
        <end position="122"/>
    </location>
</feature>
<reference evidence="2 3" key="1">
    <citation type="submission" date="2019-10" db="EMBL/GenBank/DDBJ databases">
        <title>Pseudoalteromonas rubra S4059.</title>
        <authorList>
            <person name="Paulsen S."/>
            <person name="Wang X."/>
        </authorList>
    </citation>
    <scope>NUCLEOTIDE SEQUENCE [LARGE SCALE GENOMIC DNA]</scope>
    <source>
        <strain evidence="2 3">S4059</strain>
    </source>
</reference>
<organism evidence="2 3">
    <name type="scientific">Pseudoalteromonas rubra</name>
    <dbReference type="NCBI Taxonomy" id="43658"/>
    <lineage>
        <taxon>Bacteria</taxon>
        <taxon>Pseudomonadati</taxon>
        <taxon>Pseudomonadota</taxon>
        <taxon>Gammaproteobacteria</taxon>
        <taxon>Alteromonadales</taxon>
        <taxon>Pseudoalteromonadaceae</taxon>
        <taxon>Pseudoalteromonas</taxon>
    </lineage>
</organism>
<protein>
    <recommendedName>
        <fullName evidence="1">Type II secretion system protein GspG C-terminal domain-containing protein</fullName>
    </recommendedName>
</protein>
<dbReference type="EMBL" id="CP045429">
    <property type="protein sequence ID" value="QPB83743.1"/>
    <property type="molecule type" value="Genomic_DNA"/>
</dbReference>
<dbReference type="RefSeq" id="WP_138537782.1">
    <property type="nucleotide sequence ID" value="NZ_CP045429.1"/>
</dbReference>
<dbReference type="InterPro" id="IPR045584">
    <property type="entry name" value="Pilin-like"/>
</dbReference>
<proteinExistence type="predicted"/>
<dbReference type="Gene3D" id="3.30.700.10">
    <property type="entry name" value="Glycoprotein, Type 4 Pilin"/>
    <property type="match status" value="1"/>
</dbReference>
<dbReference type="Proteomes" id="UP000305729">
    <property type="component" value="Chromosome 1"/>
</dbReference>
<evidence type="ECO:0000259" key="1">
    <source>
        <dbReference type="Pfam" id="PF08334"/>
    </source>
</evidence>